<dbReference type="PANTHER" id="PTHR35812:SF1">
    <property type="entry name" value="LIPOPROTEIN"/>
    <property type="match status" value="1"/>
</dbReference>
<evidence type="ECO:0000259" key="1">
    <source>
        <dbReference type="Pfam" id="PF07603"/>
    </source>
</evidence>
<dbReference type="Pfam" id="PF07603">
    <property type="entry name" value="Lcl_C"/>
    <property type="match status" value="2"/>
</dbReference>
<sequence length="422" mass="47488">MLNPTTVLCLTAISFTCISCSPSRAHLKNQTYPVEITTTTKGGRYKVVDTGQKEFFNNSRIIPKTSEGQPFYGQDAQYIMNAPSYIDNGDGTIADQVTGLMWQKAYKVMTYEEAVERIKTFNLANHMDWRIPTIKELYSLMLFSGVDVSSKEMSKLPNGKKPFLDTKFFDFDYGSNGERVIDVQLLSSTMYRGTTMGGNATVFGVNFADGRIKGYPLLDPRSRSGKKYTVRFVRGNPEYGKNNFKDNKGGTISDLATGLMWQQSDSKKAMSWEKSLSWVQQKNSENYLNYSDWRLPNAKEIQSIVDYSRSPQSTSSAAINPLFEVTQIKDEGGKTNYPFYWSSTTHKHISGGHAAVYVCFGEALGFFKPPLSFGKYKLQDVHGAGAQRSDPKIGNPDEFPYGHGPQGDVIRIYHYVRLVRSY</sequence>
<dbReference type="InterPro" id="IPR011460">
    <property type="entry name" value="Lcl_C"/>
</dbReference>
<proteinExistence type="predicted"/>
<organism evidence="2">
    <name type="scientific">marine metagenome</name>
    <dbReference type="NCBI Taxonomy" id="408172"/>
    <lineage>
        <taxon>unclassified sequences</taxon>
        <taxon>metagenomes</taxon>
        <taxon>ecological metagenomes</taxon>
    </lineage>
</organism>
<accession>A0A382FSC1</accession>
<feature type="domain" description="Lcl C-terminal" evidence="1">
    <location>
        <begin position="91"/>
        <end position="234"/>
    </location>
</feature>
<dbReference type="EMBL" id="UINC01051420">
    <property type="protein sequence ID" value="SVB65559.1"/>
    <property type="molecule type" value="Genomic_DNA"/>
</dbReference>
<gene>
    <name evidence="2" type="ORF">METZ01_LOCUS218413</name>
</gene>
<protein>
    <recommendedName>
        <fullName evidence="1">Lcl C-terminal domain-containing protein</fullName>
    </recommendedName>
</protein>
<dbReference type="PANTHER" id="PTHR35812">
    <property type="entry name" value="LIPOPROTEIN"/>
    <property type="match status" value="1"/>
</dbReference>
<name>A0A382FSC1_9ZZZZ</name>
<dbReference type="AlphaFoldDB" id="A0A382FSC1"/>
<evidence type="ECO:0000313" key="2">
    <source>
        <dbReference type="EMBL" id="SVB65559.1"/>
    </source>
</evidence>
<reference evidence="2" key="1">
    <citation type="submission" date="2018-05" db="EMBL/GenBank/DDBJ databases">
        <authorList>
            <person name="Lanie J.A."/>
            <person name="Ng W.-L."/>
            <person name="Kazmierczak K.M."/>
            <person name="Andrzejewski T.M."/>
            <person name="Davidsen T.M."/>
            <person name="Wayne K.J."/>
            <person name="Tettelin H."/>
            <person name="Glass J.I."/>
            <person name="Rusch D."/>
            <person name="Podicherti R."/>
            <person name="Tsui H.-C.T."/>
            <person name="Winkler M.E."/>
        </authorList>
    </citation>
    <scope>NUCLEOTIDE SEQUENCE</scope>
</reference>
<feature type="domain" description="Lcl C-terminal" evidence="1">
    <location>
        <begin position="250"/>
        <end position="360"/>
    </location>
</feature>